<dbReference type="AlphaFoldDB" id="A0AAC9KW50"/>
<dbReference type="InterPro" id="IPR014721">
    <property type="entry name" value="Ribsml_uS5_D2-typ_fold_subgr"/>
</dbReference>
<evidence type="ECO:0000256" key="7">
    <source>
        <dbReference type="NCBIfam" id="TIGR00188"/>
    </source>
</evidence>
<dbReference type="GO" id="GO:0000049">
    <property type="term" value="F:tRNA binding"/>
    <property type="evidence" value="ECO:0007669"/>
    <property type="project" value="UniProtKB-UniRule"/>
</dbReference>
<keyword evidence="9" id="KW-1185">Reference proteome</keyword>
<evidence type="ECO:0000256" key="3">
    <source>
        <dbReference type="ARBA" id="ARBA00022759"/>
    </source>
</evidence>
<dbReference type="InterPro" id="IPR020568">
    <property type="entry name" value="Ribosomal_Su5_D2-typ_SF"/>
</dbReference>
<comment type="function">
    <text evidence="6">RNaseP catalyzes the removal of the 5'-leader sequence from pre-tRNA to produce the mature 5'-terminus. It can also cleave other RNA substrates such as 4.5S RNA. The protein component plays an auxiliary but essential role in vivo by binding to the 5'-leader sequence and broadening the substrate specificity of the ribozyme.</text>
</comment>
<sequence>MRKRNISLKSKIEIQKIFKEGNLIRFSNLNLKMFYKSNGLIYSRLLVTFSKGFRSSVKRNRIRRLFKEAFRKRLELLEDVALDIIFVVSCNRLALTYFSIESLMKSLVLMVLKGRSISESK</sequence>
<evidence type="ECO:0000313" key="9">
    <source>
        <dbReference type="Proteomes" id="UP000185516"/>
    </source>
</evidence>
<dbReference type="HAMAP" id="MF_00227">
    <property type="entry name" value="RNase_P"/>
    <property type="match status" value="1"/>
</dbReference>
<evidence type="ECO:0000313" key="8">
    <source>
        <dbReference type="EMBL" id="APS99749.1"/>
    </source>
</evidence>
<dbReference type="GO" id="GO:0001682">
    <property type="term" value="P:tRNA 5'-leader removal"/>
    <property type="evidence" value="ECO:0007669"/>
    <property type="project" value="UniProtKB-UniRule"/>
</dbReference>
<gene>
    <name evidence="6" type="primary">rnpA</name>
    <name evidence="8" type="ORF">Bmayo_02190</name>
</gene>
<comment type="catalytic activity">
    <reaction evidence="6">
        <text>Endonucleolytic cleavage of RNA, removing 5'-extranucleotides from tRNA precursor.</text>
        <dbReference type="EC" id="3.1.26.5"/>
    </reaction>
</comment>
<keyword evidence="4 6" id="KW-0378">Hydrolase</keyword>
<dbReference type="InterPro" id="IPR000100">
    <property type="entry name" value="RNase_P"/>
</dbReference>
<dbReference type="KEGG" id="bmay:A7X70_02190"/>
<evidence type="ECO:0000256" key="4">
    <source>
        <dbReference type="ARBA" id="ARBA00022801"/>
    </source>
</evidence>
<proteinExistence type="inferred from homology"/>
<dbReference type="SUPFAM" id="SSF54211">
    <property type="entry name" value="Ribosomal protein S5 domain 2-like"/>
    <property type="match status" value="1"/>
</dbReference>
<keyword evidence="3 6" id="KW-0255">Endonuclease</keyword>
<dbReference type="GO" id="GO:0004526">
    <property type="term" value="F:ribonuclease P activity"/>
    <property type="evidence" value="ECO:0007669"/>
    <property type="project" value="UniProtKB-UniRule"/>
</dbReference>
<dbReference type="EC" id="3.1.26.5" evidence="6 7"/>
<protein>
    <recommendedName>
        <fullName evidence="6 7">Ribonuclease P protein component</fullName>
        <shortName evidence="6">RNase P protein</shortName>
        <shortName evidence="6">RNaseP protein</shortName>
        <ecNumber evidence="6 7">3.1.26.5</ecNumber>
    </recommendedName>
    <alternativeName>
        <fullName evidence="6">Protein C5</fullName>
    </alternativeName>
</protein>
<dbReference type="RefSeq" id="WP_075552120.1">
    <property type="nucleotide sequence ID" value="NZ_CP015780.1"/>
</dbReference>
<name>A0AAC9KW50_9SPIR</name>
<dbReference type="NCBIfam" id="TIGR00188">
    <property type="entry name" value="rnpA"/>
    <property type="match status" value="1"/>
</dbReference>
<keyword evidence="2 6" id="KW-0540">Nuclease</keyword>
<accession>A0AAC9KW50</accession>
<organism evidence="8 9">
    <name type="scientific">Borreliella mayonii</name>
    <dbReference type="NCBI Taxonomy" id="1674146"/>
    <lineage>
        <taxon>Bacteria</taxon>
        <taxon>Pseudomonadati</taxon>
        <taxon>Spirochaetota</taxon>
        <taxon>Spirochaetia</taxon>
        <taxon>Spirochaetales</taxon>
        <taxon>Borreliaceae</taxon>
        <taxon>Borreliella</taxon>
    </lineage>
</organism>
<dbReference type="EMBL" id="CP015780">
    <property type="protein sequence ID" value="APS99749.1"/>
    <property type="molecule type" value="Genomic_DNA"/>
</dbReference>
<reference evidence="8 9" key="1">
    <citation type="journal article" date="2016" name="PLoS ONE">
        <title>Whole Genome Sequence and Comparative Genomics of the Novel Lyme Borreliosis Causing Pathogen, Borrelia mayonii.</title>
        <authorList>
            <person name="Kingry L.C."/>
            <person name="Batra D."/>
            <person name="Replogle A."/>
            <person name="Rowe L.A."/>
            <person name="Pritt B.S."/>
            <person name="Petersen J.M."/>
        </authorList>
    </citation>
    <scope>NUCLEOTIDE SEQUENCE [LARGE SCALE GENOMIC DNA]</scope>
    <source>
        <strain evidence="8 9">MN14-1420</strain>
    </source>
</reference>
<comment type="similarity">
    <text evidence="6">Belongs to the RnpA family.</text>
</comment>
<evidence type="ECO:0000256" key="6">
    <source>
        <dbReference type="HAMAP-Rule" id="MF_00227"/>
    </source>
</evidence>
<dbReference type="Gene3D" id="3.30.230.10">
    <property type="match status" value="1"/>
</dbReference>
<keyword evidence="1 6" id="KW-0819">tRNA processing</keyword>
<evidence type="ECO:0000256" key="1">
    <source>
        <dbReference type="ARBA" id="ARBA00022694"/>
    </source>
</evidence>
<dbReference type="Proteomes" id="UP000185516">
    <property type="component" value="Chromosome"/>
</dbReference>
<comment type="subunit">
    <text evidence="6">Consists of a catalytic RNA component (M1 or rnpB) and a protein subunit.</text>
</comment>
<evidence type="ECO:0000256" key="2">
    <source>
        <dbReference type="ARBA" id="ARBA00022722"/>
    </source>
</evidence>
<keyword evidence="5 6" id="KW-0694">RNA-binding</keyword>
<dbReference type="Pfam" id="PF00825">
    <property type="entry name" value="Ribonuclease_P"/>
    <property type="match status" value="1"/>
</dbReference>
<evidence type="ECO:0000256" key="5">
    <source>
        <dbReference type="ARBA" id="ARBA00022884"/>
    </source>
</evidence>